<dbReference type="STRING" id="947166.A0A1D1V7Z8"/>
<dbReference type="Proteomes" id="UP000186922">
    <property type="component" value="Unassembled WGS sequence"/>
</dbReference>
<dbReference type="Pfam" id="PF05742">
    <property type="entry name" value="TANGO2"/>
    <property type="match status" value="1"/>
</dbReference>
<dbReference type="OrthoDB" id="191601at2759"/>
<dbReference type="PANTHER" id="PTHR17985:SF8">
    <property type="entry name" value="TRANSPORT AND GOLGI ORGANIZATION PROTEIN 2 HOMOLOG"/>
    <property type="match status" value="1"/>
</dbReference>
<comment type="caution">
    <text evidence="1">The sequence shown here is derived from an EMBL/GenBank/DDBJ whole genome shotgun (WGS) entry which is preliminary data.</text>
</comment>
<dbReference type="GO" id="GO:0005794">
    <property type="term" value="C:Golgi apparatus"/>
    <property type="evidence" value="ECO:0007669"/>
    <property type="project" value="TreeGrafter"/>
</dbReference>
<evidence type="ECO:0000313" key="2">
    <source>
        <dbReference type="Proteomes" id="UP000186922"/>
    </source>
</evidence>
<dbReference type="GO" id="GO:0007030">
    <property type="term" value="P:Golgi organization"/>
    <property type="evidence" value="ECO:0007669"/>
    <property type="project" value="TreeGrafter"/>
</dbReference>
<proteinExistence type="predicted"/>
<accession>A0A1D1V7Z8</accession>
<evidence type="ECO:0008006" key="3">
    <source>
        <dbReference type="Google" id="ProtNLM"/>
    </source>
</evidence>
<name>A0A1D1V7Z8_RAMVA</name>
<dbReference type="PANTHER" id="PTHR17985">
    <property type="entry name" value="SER/THR-RICH PROTEIN T10 IN DGCR REGION"/>
    <property type="match status" value="1"/>
</dbReference>
<dbReference type="AlphaFoldDB" id="A0A1D1V7Z8"/>
<reference evidence="1 2" key="1">
    <citation type="journal article" date="2016" name="Nat. Commun.">
        <title>Extremotolerant tardigrade genome and improved radiotolerance of human cultured cells by tardigrade-unique protein.</title>
        <authorList>
            <person name="Hashimoto T."/>
            <person name="Horikawa D.D."/>
            <person name="Saito Y."/>
            <person name="Kuwahara H."/>
            <person name="Kozuka-Hata H."/>
            <person name="Shin-I T."/>
            <person name="Minakuchi Y."/>
            <person name="Ohishi K."/>
            <person name="Motoyama A."/>
            <person name="Aizu T."/>
            <person name="Enomoto A."/>
            <person name="Kondo K."/>
            <person name="Tanaka S."/>
            <person name="Hara Y."/>
            <person name="Koshikawa S."/>
            <person name="Sagara H."/>
            <person name="Miura T."/>
            <person name="Yokobori S."/>
            <person name="Miyagawa K."/>
            <person name="Suzuki Y."/>
            <person name="Kubo T."/>
            <person name="Oyama M."/>
            <person name="Kohara Y."/>
            <person name="Fujiyama A."/>
            <person name="Arakawa K."/>
            <person name="Katayama T."/>
            <person name="Toyoda A."/>
            <person name="Kunieda T."/>
        </authorList>
    </citation>
    <scope>NUCLEOTIDE SEQUENCE [LARGE SCALE GENOMIC DNA]</scope>
    <source>
        <strain evidence="1 2">YOKOZUNA-1</strain>
    </source>
</reference>
<organism evidence="1 2">
    <name type="scientific">Ramazzottius varieornatus</name>
    <name type="common">Water bear</name>
    <name type="synonym">Tardigrade</name>
    <dbReference type="NCBI Taxonomy" id="947166"/>
    <lineage>
        <taxon>Eukaryota</taxon>
        <taxon>Metazoa</taxon>
        <taxon>Ecdysozoa</taxon>
        <taxon>Tardigrada</taxon>
        <taxon>Eutardigrada</taxon>
        <taxon>Parachela</taxon>
        <taxon>Hypsibioidea</taxon>
        <taxon>Ramazzottiidae</taxon>
        <taxon>Ramazzottius</taxon>
    </lineage>
</organism>
<dbReference type="InterPro" id="IPR008551">
    <property type="entry name" value="TANGO2"/>
</dbReference>
<sequence>MCICFVLINNIPSKFPFRICLASNRDEYFTRPSAPLQRWPSPNHHIIGGRDLTPGKENGTWAAVNSLNGKIAFLLNVRNRQPLLPDTAPERRGRGGLVPDFLRSPHSVADFARDLSLRGQEYDPFLLLMLEPNGTSGAYEGHYLINVDSQHKVFKSDNEAKAFVFSNSHPDKPFLKASSGLKLFETILSNYEGMPRLSDNSREKLQSSLFELLSTETQFFPDPALIESFPENFPQMFLERVSSINVVAHEKEYGTRAQTVMLLDFEGSMQVVEKDTLPDQYRRPRLSGTANELGQQEGLERTIRMSFPLLSAPVAS</sequence>
<dbReference type="EMBL" id="BDGG01000004">
    <property type="protein sequence ID" value="GAU97030.1"/>
    <property type="molecule type" value="Genomic_DNA"/>
</dbReference>
<protein>
    <recommendedName>
        <fullName evidence="3">Transport and Golgi organization protein 2 homolog</fullName>
    </recommendedName>
</protein>
<keyword evidence="2" id="KW-1185">Reference proteome</keyword>
<evidence type="ECO:0000313" key="1">
    <source>
        <dbReference type="EMBL" id="GAU97030.1"/>
    </source>
</evidence>
<gene>
    <name evidence="1" type="primary">RvY_08393-1</name>
    <name evidence="1" type="synonym">RvY_08393.1</name>
    <name evidence="1" type="ORF">RvY_08393</name>
</gene>
<dbReference type="GO" id="GO:0009306">
    <property type="term" value="P:protein secretion"/>
    <property type="evidence" value="ECO:0007669"/>
    <property type="project" value="TreeGrafter"/>
</dbReference>